<dbReference type="RefSeq" id="WP_166142939.1">
    <property type="nucleotide sequence ID" value="NZ_JAANYN010000001.1"/>
</dbReference>
<sequence length="541" mass="61088">MNTIKSFVLAGVWLAGSFSCVSKSPIVDAQSNYKEGAVLLEPKWQRKSTAIWFIAPIIGAGLGGAYGYETDVFEGLENQEQNAMAYGGVGLLGGLLIAGAVSNRGPGKRPVSPKLNELDTWTKKYNQKNGTDYSLLRVEKDGRVLLTPEKLTQKLERFQLEYRNVHSSLVSNQPVDWDALDRYRRFLRDQSFEFFPEQRTELSRLITDREPEAAYATLRDKMDNIVIKPLELDNVYLLSYLKQNNRTLYARLSPVQESTLQETSNSYASRVFSAHFDSIRSTSLQSLDKSNLVSMQLIDDVYKQLSNQAGGFSQLTVVEEMFAQLRELKGEVVSENETKIKANFDRLNSISQLITARTQYLGNTDERPAVQRLNSLAQSMEAEILAEASRREAEQARLARERELAKFRALMDETTPTGEPTEAQMRFAIQRQVDFKNQKLENLGNAELDSNNPLTAMPAIMGTFLKGTKQYLEYFRKIACKEAASKGGFYCDYSVKRNVRGGMTGDMVNSMMRQFGTGMSTIENGRFVKVDGYWMLVEIVE</sequence>
<comment type="caution">
    <text evidence="1">The sequence shown here is derived from an EMBL/GenBank/DDBJ whole genome shotgun (WGS) entry which is preliminary data.</text>
</comment>
<evidence type="ECO:0000313" key="1">
    <source>
        <dbReference type="EMBL" id="NHE55761.1"/>
    </source>
</evidence>
<dbReference type="PROSITE" id="PS51257">
    <property type="entry name" value="PROKAR_LIPOPROTEIN"/>
    <property type="match status" value="1"/>
</dbReference>
<proteinExistence type="predicted"/>
<dbReference type="EMBL" id="JAANYN010000001">
    <property type="protein sequence ID" value="NHE55761.1"/>
    <property type="molecule type" value="Genomic_DNA"/>
</dbReference>
<evidence type="ECO:0000313" key="2">
    <source>
        <dbReference type="Proteomes" id="UP000649799"/>
    </source>
</evidence>
<protein>
    <submittedName>
        <fullName evidence="1">Uncharacterized protein</fullName>
    </submittedName>
</protein>
<gene>
    <name evidence="1" type="ORF">G9Q97_02915</name>
</gene>
<dbReference type="Proteomes" id="UP000649799">
    <property type="component" value="Unassembled WGS sequence"/>
</dbReference>
<organism evidence="1 2">
    <name type="scientific">Cyclobacterium plantarum</name>
    <dbReference type="NCBI Taxonomy" id="2716263"/>
    <lineage>
        <taxon>Bacteria</taxon>
        <taxon>Pseudomonadati</taxon>
        <taxon>Bacteroidota</taxon>
        <taxon>Cytophagia</taxon>
        <taxon>Cytophagales</taxon>
        <taxon>Cyclobacteriaceae</taxon>
        <taxon>Cyclobacterium</taxon>
    </lineage>
</organism>
<keyword evidence="2" id="KW-1185">Reference proteome</keyword>
<accession>A0ABX0H1T6</accession>
<name>A0ABX0H1T6_9BACT</name>
<reference evidence="1 2" key="1">
    <citation type="submission" date="2020-03" db="EMBL/GenBank/DDBJ databases">
        <title>Cyclobacterium plantarum sp. nov., a marine bacterium isolated from a coastal-marine wetland.</title>
        <authorList>
            <person name="Sanchez-Porro C."/>
            <person name="Ventosa A."/>
            <person name="Amoozegar M."/>
        </authorList>
    </citation>
    <scope>NUCLEOTIDE SEQUENCE [LARGE SCALE GENOMIC DNA]</scope>
    <source>
        <strain evidence="1 2">GBPx2</strain>
    </source>
</reference>